<evidence type="ECO:0000256" key="2">
    <source>
        <dbReference type="ARBA" id="ARBA00023125"/>
    </source>
</evidence>
<dbReference type="Pfam" id="PF00356">
    <property type="entry name" value="LacI"/>
    <property type="match status" value="1"/>
</dbReference>
<dbReference type="PROSITE" id="PS50932">
    <property type="entry name" value="HTH_LACI_2"/>
    <property type="match status" value="1"/>
</dbReference>
<accession>A0A3P3XIE3</accession>
<dbReference type="PROSITE" id="PS00356">
    <property type="entry name" value="HTH_LACI_1"/>
    <property type="match status" value="1"/>
</dbReference>
<dbReference type="Gene3D" id="1.10.260.40">
    <property type="entry name" value="lambda repressor-like DNA-binding domains"/>
    <property type="match status" value="1"/>
</dbReference>
<gene>
    <name evidence="6" type="ORF">SPIROBIBN47_250107</name>
</gene>
<feature type="domain" description="HTH cro/C1-type" evidence="5">
    <location>
        <begin position="2"/>
        <end position="41"/>
    </location>
</feature>
<sequence>MKNSKISIYEVARLAGVSKSTVSRVISDRGGSVSPETLERVNRAIEQLGYRKNSIAAGLRTRKTYIVLVMIPDVANPFWSEIARAVQDKLEPESYSVVIGSTYWSEEREARYYELAQMSRFDGVILNSVTDNIELIKKLGVPAVLIGERVAAQNIDTVGTDTMQATKVGMQYLYDLGHRRIALATSEHGSERYLSLRARAYKDFLHEKGLPFDPSLVFSVNLNEEGGRELAKRFLAMPDWRNRADSLFCGNDILAIAAMSEFRKFGIIPGIDISIIGMDDVPAASQTYPPLTTVRKPRERIGQAAAELLLKRMENPAGQPEKHLFPGELVIRDSVIDRRKR</sequence>
<keyword evidence="1" id="KW-0805">Transcription regulation</keyword>
<evidence type="ECO:0000256" key="3">
    <source>
        <dbReference type="ARBA" id="ARBA00023163"/>
    </source>
</evidence>
<dbReference type="GO" id="GO:0003700">
    <property type="term" value="F:DNA-binding transcription factor activity"/>
    <property type="evidence" value="ECO:0007669"/>
    <property type="project" value="TreeGrafter"/>
</dbReference>
<name>A0A3P3XIE3_9SPIR</name>
<dbReference type="InterPro" id="IPR010982">
    <property type="entry name" value="Lambda_DNA-bd_dom_sf"/>
</dbReference>
<dbReference type="SUPFAM" id="SSF47413">
    <property type="entry name" value="lambda repressor-like DNA-binding domains"/>
    <property type="match status" value="1"/>
</dbReference>
<dbReference type="Pfam" id="PF13377">
    <property type="entry name" value="Peripla_BP_3"/>
    <property type="match status" value="1"/>
</dbReference>
<dbReference type="PANTHER" id="PTHR30146">
    <property type="entry name" value="LACI-RELATED TRANSCRIPTIONAL REPRESSOR"/>
    <property type="match status" value="1"/>
</dbReference>
<dbReference type="PANTHER" id="PTHR30146:SF109">
    <property type="entry name" value="HTH-TYPE TRANSCRIPTIONAL REGULATOR GALS"/>
    <property type="match status" value="1"/>
</dbReference>
<dbReference type="EMBL" id="FWDM01000018">
    <property type="protein sequence ID" value="SLM12623.1"/>
    <property type="molecule type" value="Genomic_DNA"/>
</dbReference>
<proteinExistence type="predicted"/>
<dbReference type="InterPro" id="IPR001387">
    <property type="entry name" value="Cro/C1-type_HTH"/>
</dbReference>
<dbReference type="Gene3D" id="3.40.50.2300">
    <property type="match status" value="2"/>
</dbReference>
<dbReference type="SUPFAM" id="SSF53822">
    <property type="entry name" value="Periplasmic binding protein-like I"/>
    <property type="match status" value="1"/>
</dbReference>
<feature type="domain" description="HTH lacI-type" evidence="4">
    <location>
        <begin position="6"/>
        <end position="61"/>
    </location>
</feature>
<evidence type="ECO:0000256" key="1">
    <source>
        <dbReference type="ARBA" id="ARBA00023015"/>
    </source>
</evidence>
<dbReference type="InterPro" id="IPR046335">
    <property type="entry name" value="LacI/GalR-like_sensor"/>
</dbReference>
<protein>
    <submittedName>
        <fullName evidence="6">Transcriptional regulator, LacI family</fullName>
    </submittedName>
</protein>
<dbReference type="CDD" id="cd01392">
    <property type="entry name" value="HTH_LacI"/>
    <property type="match status" value="1"/>
</dbReference>
<dbReference type="InterPro" id="IPR028082">
    <property type="entry name" value="Peripla_BP_I"/>
</dbReference>
<dbReference type="SMART" id="SM00354">
    <property type="entry name" value="HTH_LACI"/>
    <property type="match status" value="1"/>
</dbReference>
<evidence type="ECO:0000313" key="6">
    <source>
        <dbReference type="EMBL" id="SLM12623.1"/>
    </source>
</evidence>
<keyword evidence="3" id="KW-0804">Transcription</keyword>
<reference evidence="6" key="1">
    <citation type="submission" date="2017-02" db="EMBL/GenBank/DDBJ databases">
        <authorList>
            <person name="Regsiter A."/>
            <person name="William W."/>
        </authorList>
    </citation>
    <scope>NUCLEOTIDE SEQUENCE</scope>
    <source>
        <strain evidence="6">Bib</strain>
    </source>
</reference>
<organism evidence="6">
    <name type="scientific">uncultured spirochete</name>
    <dbReference type="NCBI Taxonomy" id="156406"/>
    <lineage>
        <taxon>Bacteria</taxon>
        <taxon>Pseudomonadati</taxon>
        <taxon>Spirochaetota</taxon>
        <taxon>Spirochaetia</taxon>
        <taxon>Spirochaetales</taxon>
        <taxon>environmental samples</taxon>
    </lineage>
</organism>
<dbReference type="InterPro" id="IPR000843">
    <property type="entry name" value="HTH_LacI"/>
</dbReference>
<dbReference type="GO" id="GO:0000976">
    <property type="term" value="F:transcription cis-regulatory region binding"/>
    <property type="evidence" value="ECO:0007669"/>
    <property type="project" value="TreeGrafter"/>
</dbReference>
<keyword evidence="2" id="KW-0238">DNA-binding</keyword>
<dbReference type="PROSITE" id="PS50943">
    <property type="entry name" value="HTH_CROC1"/>
    <property type="match status" value="1"/>
</dbReference>
<dbReference type="AlphaFoldDB" id="A0A3P3XIE3"/>
<evidence type="ECO:0000259" key="5">
    <source>
        <dbReference type="PROSITE" id="PS50943"/>
    </source>
</evidence>
<evidence type="ECO:0000259" key="4">
    <source>
        <dbReference type="PROSITE" id="PS50932"/>
    </source>
</evidence>